<dbReference type="InterPro" id="IPR013111">
    <property type="entry name" value="EGF_extracell"/>
</dbReference>
<dbReference type="CDD" id="cd03213">
    <property type="entry name" value="ABCG_EPDR"/>
    <property type="match status" value="1"/>
</dbReference>
<evidence type="ECO:0000256" key="9">
    <source>
        <dbReference type="ARBA" id="ARBA00022989"/>
    </source>
</evidence>
<evidence type="ECO:0000256" key="14">
    <source>
        <dbReference type="SAM" id="MobiDB-lite"/>
    </source>
</evidence>
<gene>
    <name evidence="19" type="ORF">PHACADRAFT_171887</name>
</gene>
<feature type="compositionally biased region" description="Polar residues" evidence="14">
    <location>
        <begin position="675"/>
        <end position="685"/>
    </location>
</feature>
<keyword evidence="7" id="KW-0256">Endoplasmic reticulum</keyword>
<dbReference type="GeneID" id="18909572"/>
<dbReference type="CDD" id="cd00054">
    <property type="entry name" value="EGF_CA"/>
    <property type="match status" value="1"/>
</dbReference>
<dbReference type="PROSITE" id="PS00022">
    <property type="entry name" value="EGF_1"/>
    <property type="match status" value="1"/>
</dbReference>
<evidence type="ECO:0008006" key="21">
    <source>
        <dbReference type="Google" id="ProtNLM"/>
    </source>
</evidence>
<feature type="transmembrane region" description="Helical" evidence="15">
    <location>
        <begin position="819"/>
        <end position="841"/>
    </location>
</feature>
<dbReference type="Proteomes" id="UP000008370">
    <property type="component" value="Unassembled WGS sequence"/>
</dbReference>
<dbReference type="GO" id="GO:0005789">
    <property type="term" value="C:endoplasmic reticulum membrane"/>
    <property type="evidence" value="ECO:0007669"/>
    <property type="project" value="UniProtKB-SubCell"/>
</dbReference>
<dbReference type="GO" id="GO:0140359">
    <property type="term" value="F:ABC-type transporter activity"/>
    <property type="evidence" value="ECO:0007669"/>
    <property type="project" value="InterPro"/>
</dbReference>
<evidence type="ECO:0000256" key="5">
    <source>
        <dbReference type="ARBA" id="ARBA00022729"/>
    </source>
</evidence>
<dbReference type="GO" id="GO:0005524">
    <property type="term" value="F:ATP binding"/>
    <property type="evidence" value="ECO:0007669"/>
    <property type="project" value="UniProtKB-KW"/>
</dbReference>
<feature type="transmembrane region" description="Helical" evidence="15">
    <location>
        <begin position="928"/>
        <end position="948"/>
    </location>
</feature>
<feature type="transmembrane region" description="Helical" evidence="15">
    <location>
        <begin position="901"/>
        <end position="921"/>
    </location>
</feature>
<accession>K5X6V5</accession>
<dbReference type="InterPro" id="IPR013525">
    <property type="entry name" value="ABC2_TM"/>
</dbReference>
<feature type="transmembrane region" description="Helical" evidence="15">
    <location>
        <begin position="785"/>
        <end position="807"/>
    </location>
</feature>
<keyword evidence="4 15" id="KW-0812">Transmembrane</keyword>
<dbReference type="FunFam" id="3.40.50.300:FF:000702">
    <property type="entry name" value="ABC transporter (Adp1)"/>
    <property type="match status" value="1"/>
</dbReference>
<protein>
    <recommendedName>
        <fullName evidence="21">ABC transporter domain-containing protein</fullName>
    </recommendedName>
</protein>
<feature type="signal peptide" evidence="16">
    <location>
        <begin position="1"/>
        <end position="18"/>
    </location>
</feature>
<keyword evidence="13" id="KW-0245">EGF-like domain</keyword>
<dbReference type="PROSITE" id="PS50893">
    <property type="entry name" value="ABC_TRANSPORTER_2"/>
    <property type="match status" value="1"/>
</dbReference>
<dbReference type="SUPFAM" id="SSF52540">
    <property type="entry name" value="P-loop containing nucleoside triphosphate hydrolases"/>
    <property type="match status" value="1"/>
</dbReference>
<dbReference type="OrthoDB" id="66620at2759"/>
<evidence type="ECO:0000256" key="1">
    <source>
        <dbReference type="ARBA" id="ARBA00004477"/>
    </source>
</evidence>
<dbReference type="InterPro" id="IPR027417">
    <property type="entry name" value="P-loop_NTPase"/>
</dbReference>
<dbReference type="PROSITE" id="PS01186">
    <property type="entry name" value="EGF_2"/>
    <property type="match status" value="1"/>
</dbReference>
<evidence type="ECO:0000256" key="10">
    <source>
        <dbReference type="ARBA" id="ARBA00023136"/>
    </source>
</evidence>
<dbReference type="KEGG" id="pco:PHACADRAFT_171887"/>
<comment type="subcellular location">
    <subcellularLocation>
        <location evidence="1">Endoplasmic reticulum membrane</location>
        <topology evidence="1">Multi-pass membrane protein</topology>
    </subcellularLocation>
</comment>
<evidence type="ECO:0000313" key="19">
    <source>
        <dbReference type="EMBL" id="EKM58617.1"/>
    </source>
</evidence>
<dbReference type="InterPro" id="IPR003439">
    <property type="entry name" value="ABC_transporter-like_ATP-bd"/>
</dbReference>
<keyword evidence="6" id="KW-0547">Nucleotide-binding</keyword>
<organism evidence="19 20">
    <name type="scientific">Phanerochaete carnosa (strain HHB-10118-sp)</name>
    <name type="common">White-rot fungus</name>
    <name type="synonym">Peniophora carnosa</name>
    <dbReference type="NCBI Taxonomy" id="650164"/>
    <lineage>
        <taxon>Eukaryota</taxon>
        <taxon>Fungi</taxon>
        <taxon>Dikarya</taxon>
        <taxon>Basidiomycota</taxon>
        <taxon>Agaricomycotina</taxon>
        <taxon>Agaricomycetes</taxon>
        <taxon>Polyporales</taxon>
        <taxon>Phanerochaetaceae</taxon>
        <taxon>Phanerochaete</taxon>
    </lineage>
</organism>
<keyword evidence="11 13" id="KW-1015">Disulfide bond</keyword>
<evidence type="ECO:0000256" key="12">
    <source>
        <dbReference type="ARBA" id="ARBA00023180"/>
    </source>
</evidence>
<dbReference type="PROSITE" id="PS50026">
    <property type="entry name" value="EGF_3"/>
    <property type="match status" value="1"/>
</dbReference>
<dbReference type="PANTHER" id="PTHR48041:SF2">
    <property type="entry name" value="ATP-DEPENDENT PERMEASE-RELATED"/>
    <property type="match status" value="1"/>
</dbReference>
<dbReference type="GO" id="GO:0016887">
    <property type="term" value="F:ATP hydrolysis activity"/>
    <property type="evidence" value="ECO:0007669"/>
    <property type="project" value="InterPro"/>
</dbReference>
<dbReference type="Pfam" id="PF01061">
    <property type="entry name" value="ABC2_membrane"/>
    <property type="match status" value="1"/>
</dbReference>
<keyword evidence="9 15" id="KW-1133">Transmembrane helix</keyword>
<feature type="transmembrane region" description="Helical" evidence="15">
    <location>
        <begin position="1015"/>
        <end position="1037"/>
    </location>
</feature>
<evidence type="ECO:0000259" key="17">
    <source>
        <dbReference type="PROSITE" id="PS50026"/>
    </source>
</evidence>
<feature type="domain" description="EGF-like" evidence="17">
    <location>
        <begin position="47"/>
        <end position="81"/>
    </location>
</feature>
<feature type="chain" id="PRO_5003891106" description="ABC transporter domain-containing protein" evidence="16">
    <location>
        <begin position="19"/>
        <end position="1041"/>
    </location>
</feature>
<dbReference type="InterPro" id="IPR017871">
    <property type="entry name" value="ABC_transporter-like_CS"/>
</dbReference>
<dbReference type="InParanoid" id="K5X6V5"/>
<feature type="domain" description="ABC transporter" evidence="18">
    <location>
        <begin position="372"/>
        <end position="612"/>
    </location>
</feature>
<dbReference type="SMART" id="SM00382">
    <property type="entry name" value="AAA"/>
    <property type="match status" value="1"/>
</dbReference>
<evidence type="ECO:0000256" key="16">
    <source>
        <dbReference type="SAM" id="SignalP"/>
    </source>
</evidence>
<evidence type="ECO:0000259" key="18">
    <source>
        <dbReference type="PROSITE" id="PS50893"/>
    </source>
</evidence>
<dbReference type="RefSeq" id="XP_007393922.1">
    <property type="nucleotide sequence ID" value="XM_007393860.1"/>
</dbReference>
<sequence length="1041" mass="114614">MAGILWIFTLSLGLSALARNKTLQVNLNSQSWELSSLTRPEECPPCFNCKLPAFSCGNFGECSDYDGQCKCPPGWAGIDCLTPQCDSLADGEKRRQREEGQPCDCKDGWSGINCNVCKTDAACANFPLPLLPGESREPNDDSALNMTCYKGGETVFQNHQMCDVTNRKILDMLPERPPQITFGCDKTSDTCQFQFWTAQVESFYCALDKCTSGMDVGPNKNTTKYECENIQCKCIPGRFICGEDGSINIDEFLRDEIRGPAAFSCTTGDGCRFEEPAMNDLIETIFGDSYITLQCHGGECLHYSQVPGYVKPPKPDTTRFVALSVAVIGLVVLLISAGLWYASRTHSGDFGGIRLPETESARLMTDHVPASLHFSDISYSLGNRKILDGVSGSVHPGQLMAIMGASGAGKSTFLDILARKNKRGAVSGRTLVNGREVPNADFKKIMGFVDQEDTLMSTLTVYETVLYSALLRLPREMSLEAKKFRTLETLHELGILGIKDSRIGDSGRRSISGGEKRRVSIACELVTSPSILFLDEPTSGLDAYNALSVIDSLVSLARDYNRTVVFTIHQPRSNIVSLFDKLVLLSHGKLIYSGDASKCYEYLENIGKPCPAGFNLADYLSGIEPRSLDSPATNPELSEGETDRRDEEQALPPSGSTPFPLAGRQASGTEETELQTRSTTAVGTSSNFIKRKTSQLLEAISPTRLNDAPISPKLAELVDAYYKSPLYAQLQAEIAEIETRSDLESELPDVALENNLTRGRQRASWGTQFRILSGRAFKNLYRDPALLAAHYVAAIAVAIICGILFYHSGNDIPGFQNRLGVFFFTLALFGFSCLSSLSLFANERILFMRERANGYYSPLTYFCAKVFFDILPLRVVPPMVFGSIIYGLVGLVPTVPAFWKFMLALVLFNLTTASIILMLSIAFASVSVASLVGTLIMLFNLLFAGLLVNRETLHPSLQWLHTVSFFHAAYEALAVNELRYLQLKQTKYGVELDVPAATILSLFGLKASSFWWPDIGLLAIFFGSTLIVSYLILHFYVKEKR</sequence>
<dbReference type="Gene3D" id="2.10.25.10">
    <property type="entry name" value="Laminin"/>
    <property type="match status" value="1"/>
</dbReference>
<comment type="caution">
    <text evidence="13">Lacks conserved residue(s) required for the propagation of feature annotation.</text>
</comment>
<evidence type="ECO:0000256" key="6">
    <source>
        <dbReference type="ARBA" id="ARBA00022741"/>
    </source>
</evidence>
<proteinExistence type="inferred from homology"/>
<evidence type="ECO:0000313" key="20">
    <source>
        <dbReference type="Proteomes" id="UP000008370"/>
    </source>
</evidence>
<feature type="transmembrane region" description="Helical" evidence="15">
    <location>
        <begin position="320"/>
        <end position="342"/>
    </location>
</feature>
<name>K5X6V5_PHACS</name>
<dbReference type="Gene3D" id="3.40.50.300">
    <property type="entry name" value="P-loop containing nucleotide triphosphate hydrolases"/>
    <property type="match status" value="1"/>
</dbReference>
<keyword evidence="12" id="KW-0325">Glycoprotein</keyword>
<feature type="transmembrane region" description="Helical" evidence="15">
    <location>
        <begin position="875"/>
        <end position="895"/>
    </location>
</feature>
<dbReference type="PROSITE" id="PS00211">
    <property type="entry name" value="ABC_TRANSPORTER_1"/>
    <property type="match status" value="1"/>
</dbReference>
<keyword evidence="20" id="KW-1185">Reference proteome</keyword>
<evidence type="ECO:0000256" key="2">
    <source>
        <dbReference type="ARBA" id="ARBA00005814"/>
    </source>
</evidence>
<evidence type="ECO:0000256" key="8">
    <source>
        <dbReference type="ARBA" id="ARBA00022840"/>
    </source>
</evidence>
<dbReference type="Pfam" id="PF00005">
    <property type="entry name" value="ABC_tran"/>
    <property type="match status" value="1"/>
</dbReference>
<evidence type="ECO:0000256" key="4">
    <source>
        <dbReference type="ARBA" id="ARBA00022692"/>
    </source>
</evidence>
<keyword evidence="8" id="KW-0067">ATP-binding</keyword>
<comment type="similarity">
    <text evidence="2">Belongs to the ABC transporter superfamily. ABCG family. Eye pigment precursor importer (TC 3.A.1.204) subfamily.</text>
</comment>
<feature type="disulfide bond" evidence="13">
    <location>
        <begin position="71"/>
        <end position="80"/>
    </location>
</feature>
<evidence type="ECO:0000256" key="11">
    <source>
        <dbReference type="ARBA" id="ARBA00023157"/>
    </source>
</evidence>
<dbReference type="InterPro" id="IPR003593">
    <property type="entry name" value="AAA+_ATPase"/>
</dbReference>
<evidence type="ECO:0000256" key="7">
    <source>
        <dbReference type="ARBA" id="ARBA00022824"/>
    </source>
</evidence>
<keyword evidence="5 16" id="KW-0732">Signal</keyword>
<dbReference type="PANTHER" id="PTHR48041">
    <property type="entry name" value="ABC TRANSPORTER G FAMILY MEMBER 28"/>
    <property type="match status" value="1"/>
</dbReference>
<evidence type="ECO:0000256" key="15">
    <source>
        <dbReference type="SAM" id="Phobius"/>
    </source>
</evidence>
<dbReference type="HOGENOM" id="CLU_000604_57_1_1"/>
<reference evidence="19 20" key="1">
    <citation type="journal article" date="2012" name="BMC Genomics">
        <title>Comparative genomics of the white-rot fungi, Phanerochaete carnosa and P. chrysosporium, to elucidate the genetic basis of the distinct wood types they colonize.</title>
        <authorList>
            <person name="Suzuki H."/>
            <person name="MacDonald J."/>
            <person name="Syed K."/>
            <person name="Salamov A."/>
            <person name="Hori C."/>
            <person name="Aerts A."/>
            <person name="Henrissat B."/>
            <person name="Wiebenga A."/>
            <person name="vanKuyk P.A."/>
            <person name="Barry K."/>
            <person name="Lindquist E."/>
            <person name="LaButti K."/>
            <person name="Lapidus A."/>
            <person name="Lucas S."/>
            <person name="Coutinho P."/>
            <person name="Gong Y."/>
            <person name="Samejima M."/>
            <person name="Mahadevan R."/>
            <person name="Abou-Zaid M."/>
            <person name="de Vries R.P."/>
            <person name="Igarashi K."/>
            <person name="Yadav J.S."/>
            <person name="Grigoriev I.V."/>
            <person name="Master E.R."/>
        </authorList>
    </citation>
    <scope>NUCLEOTIDE SEQUENCE [LARGE SCALE GENOMIC DNA]</scope>
    <source>
        <strain evidence="19 20">HHB-10118-sp</strain>
    </source>
</reference>
<keyword evidence="3" id="KW-0813">Transport</keyword>
<evidence type="ECO:0000256" key="3">
    <source>
        <dbReference type="ARBA" id="ARBA00022448"/>
    </source>
</evidence>
<dbReference type="STRING" id="650164.K5X6V5"/>
<dbReference type="EMBL" id="JH930470">
    <property type="protein sequence ID" value="EKM58617.1"/>
    <property type="molecule type" value="Genomic_DNA"/>
</dbReference>
<feature type="region of interest" description="Disordered" evidence="14">
    <location>
        <begin position="625"/>
        <end position="685"/>
    </location>
</feature>
<dbReference type="Pfam" id="PF07974">
    <property type="entry name" value="EGF_2"/>
    <property type="match status" value="1"/>
</dbReference>
<dbReference type="AlphaFoldDB" id="K5X6V5"/>
<keyword evidence="10 15" id="KW-0472">Membrane</keyword>
<dbReference type="InterPro" id="IPR000742">
    <property type="entry name" value="EGF"/>
</dbReference>
<evidence type="ECO:0000256" key="13">
    <source>
        <dbReference type="PROSITE-ProRule" id="PRU00076"/>
    </source>
</evidence>
<dbReference type="InterPro" id="IPR050352">
    <property type="entry name" value="ABCG_transporters"/>
</dbReference>